<dbReference type="EMBL" id="MLCO01000105">
    <property type="protein sequence ID" value="ONG53294.1"/>
    <property type="molecule type" value="Genomic_DNA"/>
</dbReference>
<dbReference type="OrthoDB" id="9988276at2"/>
<proteinExistence type="predicted"/>
<dbReference type="Proteomes" id="UP000188879">
    <property type="component" value="Unassembled WGS sequence"/>
</dbReference>
<organism evidence="1 2">
    <name type="scientific">Teichococcus deserti</name>
    <dbReference type="NCBI Taxonomy" id="1817963"/>
    <lineage>
        <taxon>Bacteria</taxon>
        <taxon>Pseudomonadati</taxon>
        <taxon>Pseudomonadota</taxon>
        <taxon>Alphaproteobacteria</taxon>
        <taxon>Acetobacterales</taxon>
        <taxon>Roseomonadaceae</taxon>
        <taxon>Roseomonas</taxon>
    </lineage>
</organism>
<dbReference type="RefSeq" id="WP_076957709.1">
    <property type="nucleotide sequence ID" value="NZ_MLCO01000105.1"/>
</dbReference>
<protein>
    <submittedName>
        <fullName evidence="1">Uncharacterized protein</fullName>
    </submittedName>
</protein>
<accession>A0A1V2H401</accession>
<sequence length="66" mass="7662">MQIGFRAPLWLLRWVTKRNPWLLSDQGTVTRSRRLDLGFMGIEVDASIRLDDDARARLERAKPPAQ</sequence>
<comment type="caution">
    <text evidence="1">The sequence shown here is derived from an EMBL/GenBank/DDBJ whole genome shotgun (WGS) entry which is preliminary data.</text>
</comment>
<name>A0A1V2H401_9PROT</name>
<gene>
    <name evidence="1" type="ORF">BKE38_12595</name>
</gene>
<evidence type="ECO:0000313" key="1">
    <source>
        <dbReference type="EMBL" id="ONG53294.1"/>
    </source>
</evidence>
<reference evidence="1 2" key="1">
    <citation type="submission" date="2016-10" db="EMBL/GenBank/DDBJ databases">
        <title>Draft Genome sequence of Roseomonas sp. strain M3.</title>
        <authorList>
            <person name="Subhash Y."/>
            <person name="Lee S."/>
        </authorList>
    </citation>
    <scope>NUCLEOTIDE SEQUENCE [LARGE SCALE GENOMIC DNA]</scope>
    <source>
        <strain evidence="1 2">M3</strain>
    </source>
</reference>
<evidence type="ECO:0000313" key="2">
    <source>
        <dbReference type="Proteomes" id="UP000188879"/>
    </source>
</evidence>
<keyword evidence="2" id="KW-1185">Reference proteome</keyword>
<dbReference type="AlphaFoldDB" id="A0A1V2H401"/>